<keyword evidence="3" id="KW-1185">Reference proteome</keyword>
<organism evidence="2 3">
    <name type="scientific">Acrasis kona</name>
    <dbReference type="NCBI Taxonomy" id="1008807"/>
    <lineage>
        <taxon>Eukaryota</taxon>
        <taxon>Discoba</taxon>
        <taxon>Heterolobosea</taxon>
        <taxon>Tetramitia</taxon>
        <taxon>Eutetramitia</taxon>
        <taxon>Acrasidae</taxon>
        <taxon>Acrasis</taxon>
    </lineage>
</organism>
<feature type="chain" id="PRO_5043935181" evidence="1">
    <location>
        <begin position="20"/>
        <end position="62"/>
    </location>
</feature>
<protein>
    <submittedName>
        <fullName evidence="2">Uncharacterized protein</fullName>
    </submittedName>
</protein>
<gene>
    <name evidence="2" type="ORF">AKO1_005837</name>
</gene>
<dbReference type="EMBL" id="JAOPGA020000155">
    <property type="protein sequence ID" value="KAL0477251.1"/>
    <property type="molecule type" value="Genomic_DNA"/>
</dbReference>
<comment type="caution">
    <text evidence="2">The sequence shown here is derived from an EMBL/GenBank/DDBJ whole genome shotgun (WGS) entry which is preliminary data.</text>
</comment>
<feature type="signal peptide" evidence="1">
    <location>
        <begin position="1"/>
        <end position="19"/>
    </location>
</feature>
<proteinExistence type="predicted"/>
<keyword evidence="1" id="KW-0732">Signal</keyword>
<accession>A0AAW2YIH1</accession>
<sequence length="62" mass="7108">MNTRLILLFLGVIILFAHGQFIPSTRRPVKPLSLSALLAENVEEAEVDMIVKRVIEKQEKEY</sequence>
<evidence type="ECO:0000313" key="3">
    <source>
        <dbReference type="Proteomes" id="UP001431209"/>
    </source>
</evidence>
<reference evidence="2 3" key="1">
    <citation type="submission" date="2024-03" db="EMBL/GenBank/DDBJ databases">
        <title>The Acrasis kona genome and developmental transcriptomes reveal deep origins of eukaryotic multicellular pathways.</title>
        <authorList>
            <person name="Sheikh S."/>
            <person name="Fu C.-J."/>
            <person name="Brown M.W."/>
            <person name="Baldauf S.L."/>
        </authorList>
    </citation>
    <scope>NUCLEOTIDE SEQUENCE [LARGE SCALE GENOMIC DNA]</scope>
    <source>
        <strain evidence="2 3">ATCC MYA-3509</strain>
    </source>
</reference>
<dbReference type="AlphaFoldDB" id="A0AAW2YIH1"/>
<evidence type="ECO:0000313" key="2">
    <source>
        <dbReference type="EMBL" id="KAL0477251.1"/>
    </source>
</evidence>
<dbReference type="Proteomes" id="UP001431209">
    <property type="component" value="Unassembled WGS sequence"/>
</dbReference>
<evidence type="ECO:0000256" key="1">
    <source>
        <dbReference type="SAM" id="SignalP"/>
    </source>
</evidence>
<name>A0AAW2YIH1_9EUKA</name>